<name>A0A0K2UER3_LEPSM</name>
<reference evidence="1" key="1">
    <citation type="submission" date="2014-05" db="EMBL/GenBank/DDBJ databases">
        <authorList>
            <person name="Chronopoulou M."/>
        </authorList>
    </citation>
    <scope>NUCLEOTIDE SEQUENCE</scope>
    <source>
        <tissue evidence="1">Whole organism</tissue>
    </source>
</reference>
<evidence type="ECO:0000313" key="1">
    <source>
        <dbReference type="EMBL" id="CDW36749.1"/>
    </source>
</evidence>
<sequence>IISKDVTHLEITIIIIYIIQTIERFHVTSGWLIIIQLISPLIDQNQSTVHI</sequence>
<accession>A0A0K2UER3</accession>
<feature type="non-terminal residue" evidence="1">
    <location>
        <position position="1"/>
    </location>
</feature>
<protein>
    <submittedName>
        <fullName evidence="1">Uncharacterized protein</fullName>
    </submittedName>
</protein>
<proteinExistence type="predicted"/>
<dbReference type="AlphaFoldDB" id="A0A0K2UER3"/>
<organism evidence="1">
    <name type="scientific">Lepeophtheirus salmonis</name>
    <name type="common">Salmon louse</name>
    <name type="synonym">Caligus salmonis</name>
    <dbReference type="NCBI Taxonomy" id="72036"/>
    <lineage>
        <taxon>Eukaryota</taxon>
        <taxon>Metazoa</taxon>
        <taxon>Ecdysozoa</taxon>
        <taxon>Arthropoda</taxon>
        <taxon>Crustacea</taxon>
        <taxon>Multicrustacea</taxon>
        <taxon>Hexanauplia</taxon>
        <taxon>Copepoda</taxon>
        <taxon>Siphonostomatoida</taxon>
        <taxon>Caligidae</taxon>
        <taxon>Lepeophtheirus</taxon>
    </lineage>
</organism>
<dbReference type="EMBL" id="HACA01019388">
    <property type="protein sequence ID" value="CDW36749.1"/>
    <property type="molecule type" value="Transcribed_RNA"/>
</dbReference>